<evidence type="ECO:0000256" key="1">
    <source>
        <dbReference type="ARBA" id="ARBA00001913"/>
    </source>
</evidence>
<keyword evidence="6 18" id="KW-0808">Transferase</keyword>
<dbReference type="PROSITE" id="PS00801">
    <property type="entry name" value="TRANSKETOLASE_1"/>
    <property type="match status" value="1"/>
</dbReference>
<keyword evidence="8 18" id="KW-0106">Calcium</keyword>
<feature type="binding site" evidence="14">
    <location>
        <position position="474"/>
    </location>
    <ligand>
        <name>substrate</name>
    </ligand>
</feature>
<dbReference type="Pfam" id="PF22613">
    <property type="entry name" value="Transketolase_C_1"/>
    <property type="match status" value="1"/>
</dbReference>
<proteinExistence type="inferred from homology"/>
<feature type="binding site" evidence="15">
    <location>
        <position position="438"/>
    </location>
    <ligand>
        <name>thiamine diphosphate</name>
        <dbReference type="ChEBI" id="CHEBI:58937"/>
    </ligand>
</feature>
<dbReference type="InterPro" id="IPR049557">
    <property type="entry name" value="Transketolase_CS"/>
</dbReference>
<comment type="caution">
    <text evidence="20">The sequence shown here is derived from an EMBL/GenBank/DDBJ whole genome shotgun (WGS) entry which is preliminary data.</text>
</comment>
<evidence type="ECO:0000256" key="11">
    <source>
        <dbReference type="ARBA" id="ARBA00049473"/>
    </source>
</evidence>
<evidence type="ECO:0000256" key="17">
    <source>
        <dbReference type="PIRSR" id="PIRSR605478-5"/>
    </source>
</evidence>
<dbReference type="SUPFAM" id="SSF52922">
    <property type="entry name" value="TK C-terminal domain-like"/>
    <property type="match status" value="1"/>
</dbReference>
<evidence type="ECO:0000256" key="6">
    <source>
        <dbReference type="ARBA" id="ARBA00022679"/>
    </source>
</evidence>
<dbReference type="InterPro" id="IPR005474">
    <property type="entry name" value="Transketolase_N"/>
</dbReference>
<dbReference type="InterPro" id="IPR033247">
    <property type="entry name" value="Transketolase_fam"/>
</dbReference>
<evidence type="ECO:0000256" key="14">
    <source>
        <dbReference type="PIRSR" id="PIRSR605478-2"/>
    </source>
</evidence>
<dbReference type="InterPro" id="IPR005478">
    <property type="entry name" value="Transketolase_bac-like"/>
</dbReference>
<comment type="function">
    <text evidence="18">Catalyzes the transfer of a two-carbon ketol group from a ketose donor to an aldose acceptor, via a covalent intermediate with the cofactor thiamine pyrophosphate.</text>
</comment>
<feature type="site" description="Important for catalytic activity" evidence="17">
    <location>
        <position position="261"/>
    </location>
</feature>
<comment type="similarity">
    <text evidence="3 18">Belongs to the transketolase family.</text>
</comment>
<dbReference type="GO" id="GO:0005829">
    <property type="term" value="C:cytosol"/>
    <property type="evidence" value="ECO:0007669"/>
    <property type="project" value="TreeGrafter"/>
</dbReference>
<evidence type="ECO:0000256" key="9">
    <source>
        <dbReference type="ARBA" id="ARBA00022842"/>
    </source>
</evidence>
<comment type="catalytic activity">
    <reaction evidence="11 18">
        <text>D-sedoheptulose 7-phosphate + D-glyceraldehyde 3-phosphate = aldehydo-D-ribose 5-phosphate + D-xylulose 5-phosphate</text>
        <dbReference type="Rhea" id="RHEA:10508"/>
        <dbReference type="ChEBI" id="CHEBI:57483"/>
        <dbReference type="ChEBI" id="CHEBI:57737"/>
        <dbReference type="ChEBI" id="CHEBI:58273"/>
        <dbReference type="ChEBI" id="CHEBI:59776"/>
        <dbReference type="EC" id="2.2.1.1"/>
    </reaction>
</comment>
<reference evidence="20" key="2">
    <citation type="journal article" date="2019" name="PLoS ONE">
        <title>Identification and characterization of putative Aeromonas spp. T3SS effectors.</title>
        <authorList>
            <person name="Rangel L.T."/>
            <person name="Marden J."/>
            <person name="Colston S."/>
            <person name="Setubal J.C."/>
            <person name="Graf J."/>
            <person name="Gogarten J.P."/>
        </authorList>
    </citation>
    <scope>NUCLEOTIDE SEQUENCE</scope>
    <source>
        <strain evidence="20">BAQ071013-135</strain>
    </source>
</reference>
<dbReference type="InterPro" id="IPR009014">
    <property type="entry name" value="Transketo_C/PFOR_II"/>
</dbReference>
<dbReference type="PANTHER" id="PTHR43522">
    <property type="entry name" value="TRANSKETOLASE"/>
    <property type="match status" value="1"/>
</dbReference>
<evidence type="ECO:0000256" key="3">
    <source>
        <dbReference type="ARBA" id="ARBA00007131"/>
    </source>
</evidence>
<evidence type="ECO:0000313" key="20">
    <source>
        <dbReference type="EMBL" id="TND56777.1"/>
    </source>
</evidence>
<dbReference type="Gene3D" id="3.40.50.920">
    <property type="match status" value="1"/>
</dbReference>
<feature type="binding site" evidence="15">
    <location>
        <position position="156"/>
    </location>
    <ligand>
        <name>thiamine diphosphate</name>
        <dbReference type="ChEBI" id="CHEBI:58937"/>
    </ligand>
</feature>
<dbReference type="SMART" id="SM00861">
    <property type="entry name" value="Transket_pyr"/>
    <property type="match status" value="1"/>
</dbReference>
<dbReference type="GO" id="GO:0046872">
    <property type="term" value="F:metal ion binding"/>
    <property type="evidence" value="ECO:0007669"/>
    <property type="project" value="UniProtKB-KW"/>
</dbReference>
<evidence type="ECO:0000256" key="13">
    <source>
        <dbReference type="PIRSR" id="PIRSR605478-1"/>
    </source>
</evidence>
<evidence type="ECO:0000259" key="19">
    <source>
        <dbReference type="SMART" id="SM00861"/>
    </source>
</evidence>
<feature type="binding site" evidence="14">
    <location>
        <position position="521"/>
    </location>
    <ligand>
        <name>substrate</name>
    </ligand>
</feature>
<sequence length="663" mass="71630">MPSRKELANAIRALSMDAVQKANSGHPGAPMGMADIAEVLWRSHLRHNPNNPKWADRDRFILSNGHGSMLLYSLLHLSGYDLSIDDLKNFRQLHSRTPGHPEYGYAPGVETTTGPLGQGITNAVGMAIAEKAMAEQFNQPGHDIVDHYTYAFMGDGCLMEGISHEACSLAGTLQLGKLIAFWDDNGISIDGHVEGWFTDDTVKRFEAYGWHVIPAVDGHSPEAINAAIEAAKAETGKPTLICCRTIIGYGSPNKSGSHDCHGSPLGNDEIAAARAFLKWDHAPFVIPADIAAEWNAQEKGAALEADWAAKFAAYEAAHPTLAAEFKRRTAGELPANWAAESAKIIETLQANPAKIATRKASQNALEAFGKLLPEFMGGSADLAPSNLTMWSGSKSLTNDDASGNYIHYGVREFGMSAIMNGIALHGGFIPYGATFLMFMEYARNALRMAALMKQRAIFVYTHDSIGLGEDGPTHQPVEQIASLRLTPNMSTWRPCDQVESAIAWKHAIERTDGPTSLIFSRQNLAQMDRTAQQLADTAKGGYVLKDCTGTPELILIATGSEVELAVAAYEQLTAKGRAVRVVSLPSTDVFDAQSAEYKESVLPSSVTKRVAIEAGIADYWYKYVGFGGKIIGMTTFGESAPAELLFKEFGFTVENVVATAESL</sequence>
<dbReference type="CDD" id="cd07033">
    <property type="entry name" value="TPP_PYR_DXS_TK_like"/>
    <property type="match status" value="1"/>
</dbReference>
<comment type="cofactor">
    <cofactor evidence="16">
        <name>Mg(2+)</name>
        <dbReference type="ChEBI" id="CHEBI:18420"/>
    </cofactor>
    <text evidence="16">Binds 1 Mg(2+) ion per subunit. Can also utilize other divalent metal cations, such as Ca(2+), Mn(2+) and Co(2+).</text>
</comment>
<feature type="binding site" evidence="16">
    <location>
        <position position="155"/>
    </location>
    <ligand>
        <name>Mg(2+)</name>
        <dbReference type="ChEBI" id="CHEBI:18420"/>
    </ligand>
</feature>
<dbReference type="InterPro" id="IPR055152">
    <property type="entry name" value="Transketolase-like_C_2"/>
</dbReference>
<protein>
    <recommendedName>
        <fullName evidence="5 12">Transketolase</fullName>
        <ecNumber evidence="5 12">2.2.1.1</ecNumber>
    </recommendedName>
</protein>
<keyword evidence="9 16" id="KW-0460">Magnesium</keyword>
<feature type="binding site" evidence="15">
    <location>
        <position position="261"/>
    </location>
    <ligand>
        <name>thiamine diphosphate</name>
        <dbReference type="ChEBI" id="CHEBI:58937"/>
    </ligand>
</feature>
<keyword evidence="7 16" id="KW-0479">Metal-binding</keyword>
<reference evidence="20" key="1">
    <citation type="submission" date="2017-10" db="EMBL/GenBank/DDBJ databases">
        <authorList>
            <person name="Colston S.M."/>
            <person name="Graf J."/>
        </authorList>
    </citation>
    <scope>NUCLEOTIDE SEQUENCE</scope>
    <source>
        <strain evidence="20">BAQ071013-135</strain>
    </source>
</reference>
<dbReference type="InterPro" id="IPR020826">
    <property type="entry name" value="Transketolase_BS"/>
</dbReference>
<comment type="cofactor">
    <cofactor evidence="2">
        <name>Co(2+)</name>
        <dbReference type="ChEBI" id="CHEBI:48828"/>
    </cofactor>
</comment>
<evidence type="ECO:0000256" key="12">
    <source>
        <dbReference type="NCBIfam" id="TIGR00232"/>
    </source>
</evidence>
<dbReference type="Pfam" id="PF02779">
    <property type="entry name" value="Transket_pyr"/>
    <property type="match status" value="1"/>
</dbReference>
<evidence type="ECO:0000256" key="5">
    <source>
        <dbReference type="ARBA" id="ARBA00013152"/>
    </source>
</evidence>
<dbReference type="AlphaFoldDB" id="A0AAX2UYS9"/>
<dbReference type="EC" id="2.2.1.1" evidence="5 12"/>
<feature type="binding site" evidence="16">
    <location>
        <position position="187"/>
    </location>
    <ligand>
        <name>Mg(2+)</name>
        <dbReference type="ChEBI" id="CHEBI:18420"/>
    </ligand>
</feature>
<evidence type="ECO:0000256" key="7">
    <source>
        <dbReference type="ARBA" id="ARBA00022723"/>
    </source>
</evidence>
<evidence type="ECO:0000256" key="2">
    <source>
        <dbReference type="ARBA" id="ARBA00001941"/>
    </source>
</evidence>
<dbReference type="Proteomes" id="UP000796104">
    <property type="component" value="Unassembled WGS sequence"/>
</dbReference>
<dbReference type="PROSITE" id="PS00802">
    <property type="entry name" value="TRANSKETOLASE_2"/>
    <property type="match status" value="1"/>
</dbReference>
<dbReference type="Gene3D" id="3.40.50.970">
    <property type="match status" value="2"/>
</dbReference>
<comment type="cofactor">
    <cofactor evidence="18">
        <name>Mg(2+)</name>
        <dbReference type="ChEBI" id="CHEBI:18420"/>
    </cofactor>
    <cofactor evidence="18">
        <name>Ca(2+)</name>
        <dbReference type="ChEBI" id="CHEBI:29108"/>
    </cofactor>
    <cofactor evidence="18">
        <name>Mn(2+)</name>
        <dbReference type="ChEBI" id="CHEBI:29035"/>
    </cofactor>
    <cofactor evidence="18">
        <name>Co(2+)</name>
        <dbReference type="ChEBI" id="CHEBI:48828"/>
    </cofactor>
    <text evidence="18">Binds 1 Mg(2+) ion per subunit. Can also utilize other divalent metal cations, such as Ca(2+), Mn(2+) and Co(2+).</text>
</comment>
<feature type="binding site" evidence="15">
    <location>
        <position position="185"/>
    </location>
    <ligand>
        <name>thiamine diphosphate</name>
        <dbReference type="ChEBI" id="CHEBI:58937"/>
    </ligand>
</feature>
<evidence type="ECO:0000256" key="18">
    <source>
        <dbReference type="RuleBase" id="RU004996"/>
    </source>
</evidence>
<evidence type="ECO:0000256" key="16">
    <source>
        <dbReference type="PIRSR" id="PIRSR605478-4"/>
    </source>
</evidence>
<evidence type="ECO:0000256" key="15">
    <source>
        <dbReference type="PIRSR" id="PIRSR605478-3"/>
    </source>
</evidence>
<feature type="binding site" evidence="15">
    <location>
        <position position="66"/>
    </location>
    <ligand>
        <name>thiamine diphosphate</name>
        <dbReference type="ChEBI" id="CHEBI:58937"/>
    </ligand>
</feature>
<feature type="binding site" evidence="14">
    <location>
        <position position="385"/>
    </location>
    <ligand>
        <name>substrate</name>
    </ligand>
</feature>
<feature type="domain" description="Transketolase-like pyrimidine-binding" evidence="19">
    <location>
        <begin position="355"/>
        <end position="526"/>
    </location>
</feature>
<dbReference type="NCBIfam" id="TIGR00232">
    <property type="entry name" value="tktlase_bact"/>
    <property type="match status" value="1"/>
</dbReference>
<feature type="binding site" evidence="15">
    <location>
        <begin position="114"/>
        <end position="116"/>
    </location>
    <ligand>
        <name>thiamine diphosphate</name>
        <dbReference type="ChEBI" id="CHEBI:58937"/>
    </ligand>
</feature>
<gene>
    <name evidence="20" type="primary">tkt</name>
    <name evidence="20" type="ORF">CF123_02270</name>
</gene>
<dbReference type="PANTHER" id="PTHR43522:SF2">
    <property type="entry name" value="TRANSKETOLASE 1-RELATED"/>
    <property type="match status" value="1"/>
</dbReference>
<feature type="binding site" evidence="14">
    <location>
        <position position="462"/>
    </location>
    <ligand>
        <name>substrate</name>
    </ligand>
</feature>
<feature type="binding site" evidence="16">
    <location>
        <position position="185"/>
    </location>
    <ligand>
        <name>Mg(2+)</name>
        <dbReference type="ChEBI" id="CHEBI:18420"/>
    </ligand>
</feature>
<dbReference type="GO" id="GO:0004802">
    <property type="term" value="F:transketolase activity"/>
    <property type="evidence" value="ECO:0007669"/>
    <property type="project" value="UniProtKB-UniRule"/>
</dbReference>
<dbReference type="FunFam" id="3.40.50.920:FF:000003">
    <property type="entry name" value="Transketolase"/>
    <property type="match status" value="1"/>
</dbReference>
<dbReference type="FunFam" id="3.40.50.970:FF:000003">
    <property type="entry name" value="Transketolase"/>
    <property type="match status" value="1"/>
</dbReference>
<dbReference type="Pfam" id="PF00456">
    <property type="entry name" value="Transketolase_N"/>
    <property type="match status" value="1"/>
</dbReference>
<dbReference type="FunFam" id="3.40.50.970:FF:000004">
    <property type="entry name" value="Transketolase"/>
    <property type="match status" value="1"/>
</dbReference>
<evidence type="ECO:0000256" key="4">
    <source>
        <dbReference type="ARBA" id="ARBA00011738"/>
    </source>
</evidence>
<comment type="cofactor">
    <cofactor evidence="1">
        <name>Ca(2+)</name>
        <dbReference type="ChEBI" id="CHEBI:29108"/>
    </cofactor>
</comment>
<dbReference type="InterPro" id="IPR029061">
    <property type="entry name" value="THDP-binding"/>
</dbReference>
<dbReference type="GO" id="GO:0009052">
    <property type="term" value="P:pentose-phosphate shunt, non-oxidative branch"/>
    <property type="evidence" value="ECO:0007669"/>
    <property type="project" value="UniProtKB-ARBA"/>
</dbReference>
<feature type="binding site" evidence="14">
    <location>
        <position position="261"/>
    </location>
    <ligand>
        <name>substrate</name>
    </ligand>
</feature>
<feature type="binding site" evidence="14">
    <location>
        <position position="358"/>
    </location>
    <ligand>
        <name>substrate</name>
    </ligand>
</feature>
<accession>A0AAX2UYS9</accession>
<dbReference type="EMBL" id="PDXJ01000002">
    <property type="protein sequence ID" value="TND56777.1"/>
    <property type="molecule type" value="Genomic_DNA"/>
</dbReference>
<comment type="subunit">
    <text evidence="4 18">Homodimer.</text>
</comment>
<evidence type="ECO:0000256" key="10">
    <source>
        <dbReference type="ARBA" id="ARBA00023052"/>
    </source>
</evidence>
<comment type="cofactor">
    <cofactor evidence="15">
        <name>thiamine diphosphate</name>
        <dbReference type="ChEBI" id="CHEBI:58937"/>
    </cofactor>
    <text evidence="15">Binds 1 thiamine pyrophosphate per subunit. During the reaction, the substrate forms a covalent intermediate with the cofactor.</text>
</comment>
<feature type="site" description="Important for catalytic activity" evidence="17">
    <location>
        <position position="26"/>
    </location>
</feature>
<evidence type="ECO:0000313" key="21">
    <source>
        <dbReference type="Proteomes" id="UP000796104"/>
    </source>
</evidence>
<name>A0AAX2UYS9_AERVE</name>
<dbReference type="CDD" id="cd02012">
    <property type="entry name" value="TPP_TK"/>
    <property type="match status" value="1"/>
</dbReference>
<dbReference type="InterPro" id="IPR005475">
    <property type="entry name" value="Transketolase-like_Pyr-bd"/>
</dbReference>
<evidence type="ECO:0000256" key="8">
    <source>
        <dbReference type="ARBA" id="ARBA00022837"/>
    </source>
</evidence>
<feature type="active site" description="Proton donor" evidence="13">
    <location>
        <position position="412"/>
    </location>
</feature>
<dbReference type="RefSeq" id="WP_139493632.1">
    <property type="nucleotide sequence ID" value="NZ_CAWORL010000012.1"/>
</dbReference>
<feature type="binding site" evidence="14">
    <location>
        <position position="26"/>
    </location>
    <ligand>
        <name>substrate</name>
    </ligand>
</feature>
<dbReference type="SUPFAM" id="SSF52518">
    <property type="entry name" value="Thiamin diphosphate-binding fold (THDP-binding)"/>
    <property type="match status" value="2"/>
</dbReference>
<feature type="binding site" evidence="14">
    <location>
        <position position="470"/>
    </location>
    <ligand>
        <name>substrate</name>
    </ligand>
</feature>
<organism evidence="20 21">
    <name type="scientific">Aeromonas veronii</name>
    <dbReference type="NCBI Taxonomy" id="654"/>
    <lineage>
        <taxon>Bacteria</taxon>
        <taxon>Pseudomonadati</taxon>
        <taxon>Pseudomonadota</taxon>
        <taxon>Gammaproteobacteria</taxon>
        <taxon>Aeromonadales</taxon>
        <taxon>Aeromonadaceae</taxon>
        <taxon>Aeromonas</taxon>
    </lineage>
</organism>
<keyword evidence="10 15" id="KW-0786">Thiamine pyrophosphate</keyword>